<dbReference type="PANTHER" id="PTHR11318:SF4">
    <property type="entry name" value="GUANYLATE CYCLASE ACTIVATOR 2B"/>
    <property type="match status" value="1"/>
</dbReference>
<dbReference type="AlphaFoldDB" id="A0A6P8P292"/>
<feature type="disulfide bond" evidence="8">
    <location>
        <begin position="90"/>
        <end position="98"/>
    </location>
</feature>
<gene>
    <name evidence="11" type="primary">LOC117348987</name>
</gene>
<evidence type="ECO:0000256" key="4">
    <source>
        <dbReference type="ARBA" id="ARBA00022729"/>
    </source>
</evidence>
<protein>
    <recommendedName>
        <fullName evidence="7">Guanylate cyclase activator 2B</fullName>
    </recommendedName>
</protein>
<evidence type="ECO:0000256" key="1">
    <source>
        <dbReference type="ARBA" id="ARBA00004613"/>
    </source>
</evidence>
<dbReference type="GO" id="GO:0030250">
    <property type="term" value="F:guanylate cyclase activator activity"/>
    <property type="evidence" value="ECO:0007669"/>
    <property type="project" value="InterPro"/>
</dbReference>
<dbReference type="SUPFAM" id="SSF89890">
    <property type="entry name" value="Proguanylin"/>
    <property type="match status" value="1"/>
</dbReference>
<name>A0A6P8P292_GEOSA</name>
<dbReference type="PIRSF" id="PIRSF001849">
    <property type="entry name" value="Guanylin"/>
    <property type="match status" value="1"/>
</dbReference>
<keyword evidence="10" id="KW-1185">Reference proteome</keyword>
<organism evidence="10 11">
    <name type="scientific">Geotrypetes seraphini</name>
    <name type="common">Gaboon caecilian</name>
    <name type="synonym">Caecilia seraphini</name>
    <dbReference type="NCBI Taxonomy" id="260995"/>
    <lineage>
        <taxon>Eukaryota</taxon>
        <taxon>Metazoa</taxon>
        <taxon>Chordata</taxon>
        <taxon>Craniata</taxon>
        <taxon>Vertebrata</taxon>
        <taxon>Euteleostomi</taxon>
        <taxon>Amphibia</taxon>
        <taxon>Gymnophiona</taxon>
        <taxon>Geotrypetes</taxon>
    </lineage>
</organism>
<feature type="signal peptide" evidence="9">
    <location>
        <begin position="1"/>
        <end position="21"/>
    </location>
</feature>
<dbReference type="OrthoDB" id="9926421at2759"/>
<dbReference type="GeneID" id="117348987"/>
<evidence type="ECO:0000313" key="11">
    <source>
        <dbReference type="RefSeq" id="XP_033777674.1"/>
    </source>
</evidence>
<evidence type="ECO:0000256" key="5">
    <source>
        <dbReference type="ARBA" id="ARBA00023157"/>
    </source>
</evidence>
<comment type="subcellular location">
    <subcellularLocation>
        <location evidence="1">Secreted</location>
    </subcellularLocation>
</comment>
<dbReference type="InterPro" id="IPR000879">
    <property type="entry name" value="Guanylin"/>
</dbReference>
<feature type="disulfide bond" evidence="8">
    <location>
        <begin position="55"/>
        <end position="68"/>
    </location>
</feature>
<evidence type="ECO:0000256" key="7">
    <source>
        <dbReference type="ARBA" id="ARBA00041176"/>
    </source>
</evidence>
<proteinExistence type="inferred from homology"/>
<keyword evidence="3" id="KW-0964">Secreted</keyword>
<evidence type="ECO:0000256" key="6">
    <source>
        <dbReference type="ARBA" id="ARBA00037765"/>
    </source>
</evidence>
<dbReference type="KEGG" id="gsh:117348987"/>
<keyword evidence="4 9" id="KW-0732">Signal</keyword>
<dbReference type="Proteomes" id="UP000515159">
    <property type="component" value="Chromosome 15"/>
</dbReference>
<reference evidence="11" key="1">
    <citation type="submission" date="2025-08" db="UniProtKB">
        <authorList>
            <consortium name="RefSeq"/>
        </authorList>
    </citation>
    <scope>IDENTIFICATION</scope>
</reference>
<evidence type="ECO:0000256" key="3">
    <source>
        <dbReference type="ARBA" id="ARBA00022525"/>
    </source>
</evidence>
<evidence type="ECO:0000313" key="10">
    <source>
        <dbReference type="Proteomes" id="UP000515159"/>
    </source>
</evidence>
<evidence type="ECO:0000256" key="8">
    <source>
        <dbReference type="PIRSR" id="PIRSR001849-50"/>
    </source>
</evidence>
<comment type="similarity">
    <text evidence="2">Belongs to the guanylin family.</text>
</comment>
<feature type="chain" id="PRO_5028409902" description="Guanylate cyclase activator 2B" evidence="9">
    <location>
        <begin position="22"/>
        <end position="102"/>
    </location>
</feature>
<dbReference type="Gene3D" id="3.90.1450.10">
    <property type="entry name" value="Guanylin"/>
    <property type="match status" value="1"/>
</dbReference>
<dbReference type="RefSeq" id="XP_033777674.1">
    <property type="nucleotide sequence ID" value="XM_033921783.1"/>
</dbReference>
<dbReference type="PANTHER" id="PTHR11318">
    <property type="entry name" value="GUANYLIN FAMILY MEMBER"/>
    <property type="match status" value="1"/>
</dbReference>
<dbReference type="InterPro" id="IPR036382">
    <property type="entry name" value="Guanylin_sf"/>
</dbReference>
<feature type="disulfide bond" evidence="8">
    <location>
        <begin position="93"/>
        <end position="101"/>
    </location>
</feature>
<dbReference type="InParanoid" id="A0A6P8P292"/>
<accession>A0A6P8P292</accession>
<sequence>MKHQLQAACLVFLPLILASQAVFVQDGEHKIPLEAVKHLKVLSSGYRKSTFKDVCTQPSLPKDLVPVCKDKDAVGVFRRLTAKINDVDLCEICAVVACSGCK</sequence>
<keyword evidence="5 8" id="KW-1015">Disulfide bond</keyword>
<evidence type="ECO:0000256" key="2">
    <source>
        <dbReference type="ARBA" id="ARBA00009883"/>
    </source>
</evidence>
<dbReference type="GO" id="GO:0005576">
    <property type="term" value="C:extracellular region"/>
    <property type="evidence" value="ECO:0007669"/>
    <property type="project" value="UniProtKB-SubCell"/>
</dbReference>
<comment type="function">
    <text evidence="6">Endogenous activator of intestinal guanylate cyclase. It stimulates this enzyme through the same receptor binding region as the heat-stable enterotoxins. May be a potent physiological regulator of intestinal fluid and electrolyte transport. May be an autocrine/paracrine regulator of intestinal salt and water transport.</text>
</comment>
<dbReference type="Pfam" id="PF02058">
    <property type="entry name" value="Guanylin"/>
    <property type="match status" value="1"/>
</dbReference>
<evidence type="ECO:0000256" key="9">
    <source>
        <dbReference type="SAM" id="SignalP"/>
    </source>
</evidence>
<dbReference type="FunCoup" id="A0A6P8P292">
    <property type="interactions" value="32"/>
</dbReference>
<dbReference type="PRINTS" id="PR00774">
    <property type="entry name" value="GUANYLIN"/>
</dbReference>